<sequence length="58" mass="6812">MLCLESDNVVEIQMINDLCSIDWKVKFRSIRRTNNKVVDRLAKRISDDIDHLVVLKDP</sequence>
<evidence type="ECO:0008006" key="3">
    <source>
        <dbReference type="Google" id="ProtNLM"/>
    </source>
</evidence>
<evidence type="ECO:0000313" key="2">
    <source>
        <dbReference type="Proteomes" id="UP000593572"/>
    </source>
</evidence>
<dbReference type="AlphaFoldDB" id="A0A7J8M8H8"/>
<feature type="non-terminal residue" evidence="1">
    <location>
        <position position="58"/>
    </location>
</feature>
<gene>
    <name evidence="1" type="ORF">Golob_017858</name>
</gene>
<protein>
    <recommendedName>
        <fullName evidence="3">RNase H type-1 domain-containing protein</fullName>
    </recommendedName>
</protein>
<name>A0A7J8M8H8_9ROSI</name>
<reference evidence="1 2" key="1">
    <citation type="journal article" date="2019" name="Genome Biol. Evol.">
        <title>Insights into the evolution of the New World diploid cottons (Gossypium, subgenus Houzingenia) based on genome sequencing.</title>
        <authorList>
            <person name="Grover C.E."/>
            <person name="Arick M.A. 2nd"/>
            <person name="Thrash A."/>
            <person name="Conover J.L."/>
            <person name="Sanders W.S."/>
            <person name="Peterson D.G."/>
            <person name="Frelichowski J.E."/>
            <person name="Scheffler J.A."/>
            <person name="Scheffler B.E."/>
            <person name="Wendel J.F."/>
        </authorList>
    </citation>
    <scope>NUCLEOTIDE SEQUENCE [LARGE SCALE GENOMIC DNA]</scope>
    <source>
        <strain evidence="1">157</strain>
        <tissue evidence="1">Leaf</tissue>
    </source>
</reference>
<dbReference type="Proteomes" id="UP000593572">
    <property type="component" value="Unassembled WGS sequence"/>
</dbReference>
<evidence type="ECO:0000313" key="1">
    <source>
        <dbReference type="EMBL" id="MBA0560996.1"/>
    </source>
</evidence>
<accession>A0A7J8M8H8</accession>
<organism evidence="1 2">
    <name type="scientific">Gossypium lobatum</name>
    <dbReference type="NCBI Taxonomy" id="34289"/>
    <lineage>
        <taxon>Eukaryota</taxon>
        <taxon>Viridiplantae</taxon>
        <taxon>Streptophyta</taxon>
        <taxon>Embryophyta</taxon>
        <taxon>Tracheophyta</taxon>
        <taxon>Spermatophyta</taxon>
        <taxon>Magnoliopsida</taxon>
        <taxon>eudicotyledons</taxon>
        <taxon>Gunneridae</taxon>
        <taxon>Pentapetalae</taxon>
        <taxon>rosids</taxon>
        <taxon>malvids</taxon>
        <taxon>Malvales</taxon>
        <taxon>Malvaceae</taxon>
        <taxon>Malvoideae</taxon>
        <taxon>Gossypium</taxon>
    </lineage>
</organism>
<comment type="caution">
    <text evidence="1">The sequence shown here is derived from an EMBL/GenBank/DDBJ whole genome shotgun (WGS) entry which is preliminary data.</text>
</comment>
<dbReference type="EMBL" id="JABEZX010000007">
    <property type="protein sequence ID" value="MBA0560996.1"/>
    <property type="molecule type" value="Genomic_DNA"/>
</dbReference>
<keyword evidence="2" id="KW-1185">Reference proteome</keyword>
<proteinExistence type="predicted"/>